<keyword evidence="2" id="KW-0539">Nucleus</keyword>
<comment type="subcellular location">
    <subcellularLocation>
        <location evidence="1">Nucleus</location>
    </subcellularLocation>
</comment>
<protein>
    <submittedName>
        <fullName evidence="5">Histone-fold-containing protein</fullName>
    </submittedName>
</protein>
<evidence type="ECO:0000256" key="2">
    <source>
        <dbReference type="ARBA" id="ARBA00023242"/>
    </source>
</evidence>
<feature type="compositionally biased region" description="Acidic residues" evidence="3">
    <location>
        <begin position="1"/>
        <end position="10"/>
    </location>
</feature>
<evidence type="ECO:0000256" key="1">
    <source>
        <dbReference type="ARBA" id="ARBA00004123"/>
    </source>
</evidence>
<gene>
    <name evidence="5" type="ORF">HANVADRAFT_53213</name>
</gene>
<evidence type="ECO:0000259" key="4">
    <source>
        <dbReference type="Pfam" id="PF00808"/>
    </source>
</evidence>
<dbReference type="GO" id="GO:0017054">
    <property type="term" value="C:negative cofactor 2 complex"/>
    <property type="evidence" value="ECO:0007669"/>
    <property type="project" value="InterPro"/>
</dbReference>
<feature type="non-terminal residue" evidence="5">
    <location>
        <position position="167"/>
    </location>
</feature>
<dbReference type="PANTHER" id="PTHR46138:SF1">
    <property type="entry name" value="PROTEIN DR1"/>
    <property type="match status" value="1"/>
</dbReference>
<dbReference type="InterPro" id="IPR009072">
    <property type="entry name" value="Histone-fold"/>
</dbReference>
<dbReference type="GO" id="GO:0016251">
    <property type="term" value="F:RNA polymerase II general transcription initiation factor activity"/>
    <property type="evidence" value="ECO:0007669"/>
    <property type="project" value="TreeGrafter"/>
</dbReference>
<evidence type="ECO:0000313" key="5">
    <source>
        <dbReference type="EMBL" id="OBA26342.1"/>
    </source>
</evidence>
<dbReference type="GO" id="GO:0000122">
    <property type="term" value="P:negative regulation of transcription by RNA polymerase II"/>
    <property type="evidence" value="ECO:0007669"/>
    <property type="project" value="InterPro"/>
</dbReference>
<evidence type="ECO:0000313" key="6">
    <source>
        <dbReference type="Proteomes" id="UP000092321"/>
    </source>
</evidence>
<keyword evidence="6" id="KW-1185">Reference proteome</keyword>
<sequence length="167" mass="19495">MDYQEEDNNDDYSSSTASNNHNQPEVSIEDLANLLPKATINKLISEIINLPRFKNLKIAVSKDYKAKITEYGIIFLQLIVGECIELILKENKKTITHEHVIKILNNLEFNDYIPLLEKVVVDKQQLLQKKQEKNLNFKKKNSLVSEEELLKQQELLFQQSRNRLNNN</sequence>
<reference evidence="6" key="1">
    <citation type="journal article" date="2016" name="Proc. Natl. Acad. Sci. U.S.A.">
        <title>Comparative genomics of biotechnologically important yeasts.</title>
        <authorList>
            <person name="Riley R."/>
            <person name="Haridas S."/>
            <person name="Wolfe K.H."/>
            <person name="Lopes M.R."/>
            <person name="Hittinger C.T."/>
            <person name="Goeker M."/>
            <person name="Salamov A.A."/>
            <person name="Wisecaver J.H."/>
            <person name="Long T.M."/>
            <person name="Calvey C.H."/>
            <person name="Aerts A.L."/>
            <person name="Barry K.W."/>
            <person name="Choi C."/>
            <person name="Clum A."/>
            <person name="Coughlan A.Y."/>
            <person name="Deshpande S."/>
            <person name="Douglass A.P."/>
            <person name="Hanson S.J."/>
            <person name="Klenk H.-P."/>
            <person name="LaButti K.M."/>
            <person name="Lapidus A."/>
            <person name="Lindquist E.A."/>
            <person name="Lipzen A.M."/>
            <person name="Meier-Kolthoff J.P."/>
            <person name="Ohm R.A."/>
            <person name="Otillar R.P."/>
            <person name="Pangilinan J.L."/>
            <person name="Peng Y."/>
            <person name="Rokas A."/>
            <person name="Rosa C.A."/>
            <person name="Scheuner C."/>
            <person name="Sibirny A.A."/>
            <person name="Slot J.C."/>
            <person name="Stielow J.B."/>
            <person name="Sun H."/>
            <person name="Kurtzman C.P."/>
            <person name="Blackwell M."/>
            <person name="Grigoriev I.V."/>
            <person name="Jeffries T.W."/>
        </authorList>
    </citation>
    <scope>NUCLEOTIDE SEQUENCE [LARGE SCALE GENOMIC DNA]</scope>
    <source>
        <strain evidence="6">NRRL Y-1626</strain>
    </source>
</reference>
<accession>A0A1B7TC70</accession>
<dbReference type="CDD" id="cd22905">
    <property type="entry name" value="HFD_Dr1"/>
    <property type="match status" value="1"/>
</dbReference>
<name>A0A1B7TC70_9ASCO</name>
<dbReference type="PANTHER" id="PTHR46138">
    <property type="entry name" value="PROTEIN DR1"/>
    <property type="match status" value="1"/>
</dbReference>
<dbReference type="InterPro" id="IPR042225">
    <property type="entry name" value="Ncb2"/>
</dbReference>
<organism evidence="5 6">
    <name type="scientific">Hanseniaspora valbyensis NRRL Y-1626</name>
    <dbReference type="NCBI Taxonomy" id="766949"/>
    <lineage>
        <taxon>Eukaryota</taxon>
        <taxon>Fungi</taxon>
        <taxon>Dikarya</taxon>
        <taxon>Ascomycota</taxon>
        <taxon>Saccharomycotina</taxon>
        <taxon>Saccharomycetes</taxon>
        <taxon>Saccharomycodales</taxon>
        <taxon>Saccharomycodaceae</taxon>
        <taxon>Hanseniaspora</taxon>
    </lineage>
</organism>
<feature type="region of interest" description="Disordered" evidence="3">
    <location>
        <begin position="1"/>
        <end position="22"/>
    </location>
</feature>
<feature type="compositionally biased region" description="Polar residues" evidence="3">
    <location>
        <begin position="11"/>
        <end position="22"/>
    </location>
</feature>
<dbReference type="Proteomes" id="UP000092321">
    <property type="component" value="Unassembled WGS sequence"/>
</dbReference>
<dbReference type="SUPFAM" id="SSF47113">
    <property type="entry name" value="Histone-fold"/>
    <property type="match status" value="1"/>
</dbReference>
<dbReference type="InterPro" id="IPR003958">
    <property type="entry name" value="CBFA_NFYB_domain"/>
</dbReference>
<comment type="caution">
    <text evidence="5">The sequence shown here is derived from an EMBL/GenBank/DDBJ whole genome shotgun (WGS) entry which is preliminary data.</text>
</comment>
<dbReference type="GO" id="GO:0051123">
    <property type="term" value="P:RNA polymerase II preinitiation complex assembly"/>
    <property type="evidence" value="ECO:0007669"/>
    <property type="project" value="TreeGrafter"/>
</dbReference>
<dbReference type="OrthoDB" id="601405at2759"/>
<dbReference type="GO" id="GO:0046982">
    <property type="term" value="F:protein heterodimerization activity"/>
    <property type="evidence" value="ECO:0007669"/>
    <property type="project" value="InterPro"/>
</dbReference>
<dbReference type="EMBL" id="LXPE01000019">
    <property type="protein sequence ID" value="OBA26342.1"/>
    <property type="molecule type" value="Genomic_DNA"/>
</dbReference>
<feature type="domain" description="Transcription factor CBF/NF-Y/archaeal histone" evidence="4">
    <location>
        <begin position="35"/>
        <end position="102"/>
    </location>
</feature>
<dbReference type="Gene3D" id="1.10.20.10">
    <property type="entry name" value="Histone, subunit A"/>
    <property type="match status" value="1"/>
</dbReference>
<evidence type="ECO:0000256" key="3">
    <source>
        <dbReference type="SAM" id="MobiDB-lite"/>
    </source>
</evidence>
<dbReference type="AlphaFoldDB" id="A0A1B7TC70"/>
<dbReference type="Pfam" id="PF00808">
    <property type="entry name" value="CBFD_NFYB_HMF"/>
    <property type="match status" value="1"/>
</dbReference>
<dbReference type="GO" id="GO:0017025">
    <property type="term" value="F:TBP-class protein binding"/>
    <property type="evidence" value="ECO:0007669"/>
    <property type="project" value="TreeGrafter"/>
</dbReference>
<proteinExistence type="predicted"/>